<gene>
    <name evidence="2" type="ORF">CLV78_101708</name>
</gene>
<dbReference type="RefSeq" id="WP_106203352.1">
    <property type="nucleotide sequence ID" value="NZ_PVTD01000001.1"/>
</dbReference>
<reference evidence="2 3" key="1">
    <citation type="submission" date="2018-03" db="EMBL/GenBank/DDBJ databases">
        <title>Genomic Encyclopedia of Archaeal and Bacterial Type Strains, Phase II (KMG-II): from individual species to whole genera.</title>
        <authorList>
            <person name="Goeker M."/>
        </authorList>
    </citation>
    <scope>NUCLEOTIDE SEQUENCE [LARGE SCALE GENOMIC DNA]</scope>
    <source>
        <strain evidence="2 3">DSM 29328</strain>
    </source>
</reference>
<organism evidence="2 3">
    <name type="scientific">Aliiruegeria haliotis</name>
    <dbReference type="NCBI Taxonomy" id="1280846"/>
    <lineage>
        <taxon>Bacteria</taxon>
        <taxon>Pseudomonadati</taxon>
        <taxon>Pseudomonadota</taxon>
        <taxon>Alphaproteobacteria</taxon>
        <taxon>Rhodobacterales</taxon>
        <taxon>Roseobacteraceae</taxon>
        <taxon>Aliiruegeria</taxon>
    </lineage>
</organism>
<comment type="caution">
    <text evidence="2">The sequence shown here is derived from an EMBL/GenBank/DDBJ whole genome shotgun (WGS) entry which is preliminary data.</text>
</comment>
<evidence type="ECO:0000313" key="2">
    <source>
        <dbReference type="EMBL" id="PRY26608.1"/>
    </source>
</evidence>
<evidence type="ECO:0000256" key="1">
    <source>
        <dbReference type="SAM" id="SignalP"/>
    </source>
</evidence>
<dbReference type="AlphaFoldDB" id="A0A2T0RZJ9"/>
<dbReference type="EMBL" id="PVTD01000001">
    <property type="protein sequence ID" value="PRY26608.1"/>
    <property type="molecule type" value="Genomic_DNA"/>
</dbReference>
<feature type="signal peptide" evidence="1">
    <location>
        <begin position="1"/>
        <end position="21"/>
    </location>
</feature>
<feature type="chain" id="PRO_5015652824" evidence="1">
    <location>
        <begin position="22"/>
        <end position="163"/>
    </location>
</feature>
<keyword evidence="1" id="KW-0732">Signal</keyword>
<evidence type="ECO:0000313" key="3">
    <source>
        <dbReference type="Proteomes" id="UP000239480"/>
    </source>
</evidence>
<name>A0A2T0RZJ9_9RHOB</name>
<dbReference type="Proteomes" id="UP000239480">
    <property type="component" value="Unassembled WGS sequence"/>
</dbReference>
<protein>
    <submittedName>
        <fullName evidence="2">Uncharacterized protein</fullName>
    </submittedName>
</protein>
<proteinExistence type="predicted"/>
<keyword evidence="3" id="KW-1185">Reference proteome</keyword>
<accession>A0A2T0RZJ9</accession>
<sequence length="163" mass="17136">MPSLKCLVSVAALFGATVTFAQPYASKGEVAGWRIFVNEANSSCFMEIVTDEGLVMQMGTGGKVDMGYLGLYTEGETGIRDGETGEIRIGLGGLVYNGVAQGVQRDGYSGGYFIGNNPLMGFDLSTQSEMVVNPGSGREFTVDLSGAGEAMEATRACQMELAE</sequence>
<dbReference type="OrthoDB" id="7847485at2"/>